<organism evidence="1 2">
    <name type="scientific">Nitrococcus mobilis Nb-231</name>
    <dbReference type="NCBI Taxonomy" id="314278"/>
    <lineage>
        <taxon>Bacteria</taxon>
        <taxon>Pseudomonadati</taxon>
        <taxon>Pseudomonadota</taxon>
        <taxon>Gammaproteobacteria</taxon>
        <taxon>Chromatiales</taxon>
        <taxon>Ectothiorhodospiraceae</taxon>
        <taxon>Nitrococcus</taxon>
    </lineage>
</organism>
<sequence>HLEVYGYELLFAILMRRALT</sequence>
<accession>A4BVS6</accession>
<keyword evidence="2" id="KW-1185">Reference proteome</keyword>
<dbReference type="HOGENOM" id="CLU_3429148_0_0_6"/>
<reference evidence="1 2" key="1">
    <citation type="submission" date="2006-02" db="EMBL/GenBank/DDBJ databases">
        <authorList>
            <person name="Waterbury J."/>
            <person name="Ferriera S."/>
            <person name="Johnson J."/>
            <person name="Kravitz S."/>
            <person name="Halpern A."/>
            <person name="Remington K."/>
            <person name="Beeson K."/>
            <person name="Tran B."/>
            <person name="Rogers Y.-H."/>
            <person name="Friedman R."/>
            <person name="Venter J.C."/>
        </authorList>
    </citation>
    <scope>NUCLEOTIDE SEQUENCE [LARGE SCALE GENOMIC DNA]</scope>
    <source>
        <strain evidence="1 2">Nb-231</strain>
    </source>
</reference>
<name>A4BVS6_9GAMM</name>
<feature type="non-terminal residue" evidence="1">
    <location>
        <position position="1"/>
    </location>
</feature>
<dbReference type="STRING" id="314278.NB231_13836"/>
<dbReference type="EMBL" id="AAOF01000031">
    <property type="protein sequence ID" value="EAR20198.1"/>
    <property type="molecule type" value="Genomic_DNA"/>
</dbReference>
<protein>
    <submittedName>
        <fullName evidence="1">Uncharacterized protein</fullName>
    </submittedName>
</protein>
<proteinExistence type="predicted"/>
<comment type="caution">
    <text evidence="1">The sequence shown here is derived from an EMBL/GenBank/DDBJ whole genome shotgun (WGS) entry which is preliminary data.</text>
</comment>
<evidence type="ECO:0000313" key="2">
    <source>
        <dbReference type="Proteomes" id="UP000003374"/>
    </source>
</evidence>
<dbReference type="Proteomes" id="UP000003374">
    <property type="component" value="Unassembled WGS sequence"/>
</dbReference>
<dbReference type="AlphaFoldDB" id="A4BVS6"/>
<evidence type="ECO:0000313" key="1">
    <source>
        <dbReference type="EMBL" id="EAR20198.1"/>
    </source>
</evidence>
<gene>
    <name evidence="1" type="ORF">NB231_13836</name>
</gene>